<feature type="compositionally biased region" description="Polar residues" evidence="1">
    <location>
        <begin position="520"/>
        <end position="544"/>
    </location>
</feature>
<feature type="region of interest" description="Disordered" evidence="1">
    <location>
        <begin position="571"/>
        <end position="595"/>
    </location>
</feature>
<feature type="region of interest" description="Disordered" evidence="1">
    <location>
        <begin position="762"/>
        <end position="782"/>
    </location>
</feature>
<proteinExistence type="predicted"/>
<dbReference type="InParanoid" id="A0A409WFI0"/>
<accession>A0A409WFI0</accession>
<dbReference type="EMBL" id="NHTK01005497">
    <property type="protein sequence ID" value="PPQ77262.1"/>
    <property type="molecule type" value="Genomic_DNA"/>
</dbReference>
<evidence type="ECO:0000256" key="1">
    <source>
        <dbReference type="SAM" id="MobiDB-lite"/>
    </source>
</evidence>
<dbReference type="Proteomes" id="UP000284842">
    <property type="component" value="Unassembled WGS sequence"/>
</dbReference>
<feature type="compositionally biased region" description="Low complexity" evidence="1">
    <location>
        <begin position="447"/>
        <end position="466"/>
    </location>
</feature>
<gene>
    <name evidence="2" type="ORF">CVT24_009905</name>
</gene>
<evidence type="ECO:0000313" key="2">
    <source>
        <dbReference type="EMBL" id="PPQ77262.1"/>
    </source>
</evidence>
<name>A0A409WFI0_9AGAR</name>
<comment type="caution">
    <text evidence="2">The sequence shown here is derived from an EMBL/GenBank/DDBJ whole genome shotgun (WGS) entry which is preliminary data.</text>
</comment>
<reference evidence="2 3" key="1">
    <citation type="journal article" date="2018" name="Evol. Lett.">
        <title>Horizontal gene cluster transfer increased hallucinogenic mushroom diversity.</title>
        <authorList>
            <person name="Reynolds H.T."/>
            <person name="Vijayakumar V."/>
            <person name="Gluck-Thaler E."/>
            <person name="Korotkin H.B."/>
            <person name="Matheny P.B."/>
            <person name="Slot J.C."/>
        </authorList>
    </citation>
    <scope>NUCLEOTIDE SEQUENCE [LARGE SCALE GENOMIC DNA]</scope>
    <source>
        <strain evidence="2 3">2629</strain>
    </source>
</reference>
<dbReference type="OrthoDB" id="3067857at2759"/>
<feature type="compositionally biased region" description="Polar residues" evidence="1">
    <location>
        <begin position="769"/>
        <end position="778"/>
    </location>
</feature>
<keyword evidence="3" id="KW-1185">Reference proteome</keyword>
<feature type="region of interest" description="Disordered" evidence="1">
    <location>
        <begin position="520"/>
        <end position="550"/>
    </location>
</feature>
<feature type="compositionally biased region" description="Low complexity" evidence="1">
    <location>
        <begin position="476"/>
        <end position="486"/>
    </location>
</feature>
<evidence type="ECO:0008006" key="4">
    <source>
        <dbReference type="Google" id="ProtNLM"/>
    </source>
</evidence>
<protein>
    <recommendedName>
        <fullName evidence="4">JmjC domain-containing protein</fullName>
    </recommendedName>
</protein>
<evidence type="ECO:0000313" key="3">
    <source>
        <dbReference type="Proteomes" id="UP000284842"/>
    </source>
</evidence>
<sequence length="1186" mass="130444">MGLTPIGAELKDVAQLRSYQPHSKPSNGLQVRTLSPLIRSLPWDTDVLTTTDDFRMLGIPALESLSASLYAHEKRVFSFADCGPDTIDTHHLLGIEITASPNGTVDVCLRKDTFKDPQNYTLAQANRMTTLLTCYRLLDVICSRDPSFNNRRGCVVEGGPPTDSKAASLPFISSSHSWSSFLSIFHSSSSSKITVSAEPHETSDIHGTGFQRTSSLLIKQLVVNRKQRHVNTVESNFLLCALAMVCMLKFTSDQGGVPMLPDSAEAFADILGHHTTINGQTVRSEDTKEFIKICESCRPATSQNSNNLWHIMLPLVCVLWFTPLALLSTRSLTTLVFRRRLMLTIPLAFGNNKSPLQQQCENAILDTLLDIVYGKVDPCHTFKVLHSRMPWAEILDINNHTTIDSWFSIGPVCTERDKTSTASQRIESDNQTQDSIIETPSTGATASPSRPQSLLSPSSLSQPQEHPSSHLQTPMASLSANSSNSLDALPPSHSNSVQSLIPPILSHQSQLGLPAVTSSNLAASTEPQPPISVSSNIVSKTSLGPPTIDSEVITGPRRSAVNALERILAATGAKKTSSRSDTNVSNPNKRKVGSSELGVVSTNGHAIEVIDVDAFVALRDPVGIAPVRLTRRREEPLNVDTPVQQIVSAESLVAYDIAGNSHEFNPPAHYDDYISRLKTLASRAKNSYIDGRPKHVSGTSSVFHRMSFRDFSTASPIQLQDILRSKCIVLTDWGHERSGFDSKNLQDIVPLFRPISIQDYSVRPPPDGSKTQPSSGPLPSTPVVLTGTMQQMLENASLGSMRKVLNALDLPISGTLATPSVLSSDFFAWEAMKGIHQHLDFLSYPTSDMSWYLAGLEGAVTFFHIDSDGLATGINVEYGKKLWAIMTPHSSIGPCNVKELTDDDFSLDEVGDLQNVDIEMVVLRATDGIMLAFNFAEHVEKRFGSCEFDKFHLIDITDWKGLAALLTLCNLVILSNVLDFRTYLGPNQPDDSSPTPKHIIDMESFDSNHITWAERMAICDARGRAWTILLGVTACCDITSIQEASSPQFSAHDLSNIPLLHLARQLVAIGSLKRSAVRSKLDGAPHCTVELLTRQLDNVARWKSELHKLYAHQELITLDCTQTSFTGEEGYTIRWKNNLHDWYTDKKKECSEDTSFMDEGITDFDRKFLTRDLNGPRPAKRAKSNV</sequence>
<feature type="region of interest" description="Disordered" evidence="1">
    <location>
        <begin position="418"/>
        <end position="496"/>
    </location>
</feature>
<dbReference type="AlphaFoldDB" id="A0A409WFI0"/>
<feature type="compositionally biased region" description="Polar residues" evidence="1">
    <location>
        <begin position="420"/>
        <end position="446"/>
    </location>
</feature>
<organism evidence="2 3">
    <name type="scientific">Panaeolus cyanescens</name>
    <dbReference type="NCBI Taxonomy" id="181874"/>
    <lineage>
        <taxon>Eukaryota</taxon>
        <taxon>Fungi</taxon>
        <taxon>Dikarya</taxon>
        <taxon>Basidiomycota</taxon>
        <taxon>Agaricomycotina</taxon>
        <taxon>Agaricomycetes</taxon>
        <taxon>Agaricomycetidae</taxon>
        <taxon>Agaricales</taxon>
        <taxon>Agaricineae</taxon>
        <taxon>Galeropsidaceae</taxon>
        <taxon>Panaeolus</taxon>
    </lineage>
</organism>